<proteinExistence type="predicted"/>
<feature type="chain" id="PRO_5037813034" evidence="1">
    <location>
        <begin position="18"/>
        <end position="193"/>
    </location>
</feature>
<feature type="signal peptide" evidence="1">
    <location>
        <begin position="1"/>
        <end position="17"/>
    </location>
</feature>
<name>A0A951QNF3_9CYAN</name>
<evidence type="ECO:0000256" key="1">
    <source>
        <dbReference type="SAM" id="SignalP"/>
    </source>
</evidence>
<accession>A0A951QNF3</accession>
<gene>
    <name evidence="2" type="ORF">KME60_12360</name>
</gene>
<organism evidence="2 3">
    <name type="scientific">Cyanomargarita calcarea GSE-NOS-MK-12-04C</name>
    <dbReference type="NCBI Taxonomy" id="2839659"/>
    <lineage>
        <taxon>Bacteria</taxon>
        <taxon>Bacillati</taxon>
        <taxon>Cyanobacteriota</taxon>
        <taxon>Cyanophyceae</taxon>
        <taxon>Nostocales</taxon>
        <taxon>Cyanomargaritaceae</taxon>
        <taxon>Cyanomargarita</taxon>
    </lineage>
</organism>
<comment type="caution">
    <text evidence="2">The sequence shown here is derived from an EMBL/GenBank/DDBJ whole genome shotgun (WGS) entry which is preliminary data.</text>
</comment>
<reference evidence="2" key="1">
    <citation type="submission" date="2021-05" db="EMBL/GenBank/DDBJ databases">
        <authorList>
            <person name="Pietrasiak N."/>
            <person name="Ward R."/>
            <person name="Stajich J.E."/>
            <person name="Kurbessoian T."/>
        </authorList>
    </citation>
    <scope>NUCLEOTIDE SEQUENCE</scope>
    <source>
        <strain evidence="2">GSE-NOS-MK-12-04C</strain>
    </source>
</reference>
<evidence type="ECO:0000313" key="3">
    <source>
        <dbReference type="Proteomes" id="UP000729701"/>
    </source>
</evidence>
<dbReference type="AlphaFoldDB" id="A0A951QNF3"/>
<protein>
    <submittedName>
        <fullName evidence="2">Uncharacterized protein</fullName>
    </submittedName>
</protein>
<reference evidence="2" key="2">
    <citation type="journal article" date="2022" name="Microbiol. Resour. Announc.">
        <title>Metagenome Sequencing to Explore Phylogenomics of Terrestrial Cyanobacteria.</title>
        <authorList>
            <person name="Ward R.D."/>
            <person name="Stajich J.E."/>
            <person name="Johansen J.R."/>
            <person name="Huntemann M."/>
            <person name="Clum A."/>
            <person name="Foster B."/>
            <person name="Foster B."/>
            <person name="Roux S."/>
            <person name="Palaniappan K."/>
            <person name="Varghese N."/>
            <person name="Mukherjee S."/>
            <person name="Reddy T.B.K."/>
            <person name="Daum C."/>
            <person name="Copeland A."/>
            <person name="Chen I.A."/>
            <person name="Ivanova N.N."/>
            <person name="Kyrpides N.C."/>
            <person name="Shapiro N."/>
            <person name="Eloe-Fadrosh E.A."/>
            <person name="Pietrasiak N."/>
        </authorList>
    </citation>
    <scope>NUCLEOTIDE SEQUENCE</scope>
    <source>
        <strain evidence="2">GSE-NOS-MK-12-04C</strain>
    </source>
</reference>
<keyword evidence="1" id="KW-0732">Signal</keyword>
<dbReference type="Proteomes" id="UP000729701">
    <property type="component" value="Unassembled WGS sequence"/>
</dbReference>
<dbReference type="EMBL" id="JAHHGZ010000011">
    <property type="protein sequence ID" value="MBW4668182.1"/>
    <property type="molecule type" value="Genomic_DNA"/>
</dbReference>
<evidence type="ECO:0000313" key="2">
    <source>
        <dbReference type="EMBL" id="MBW4668182.1"/>
    </source>
</evidence>
<sequence length="193" mass="20714">MLNIKVMRLTAPLLAMAGWLAMSLPSTGVTTSYLNDYRVCAARLLKAGITAEAASQSCATVLRPSEVSGCVVQIKARTEISATDALSPCRQSRRPEELANCVIGISVNTKEAVNQEVLNYCARSLLPVRFAQCVVGLRAEINVAPKLAMDNCIDGSDRISGFSTSPLPQIQMRSIQFQPTFESAPTPANPGRN</sequence>